<sequence length="232" mass="26300">MERIDEIKRMLVKKATGFTTGGFKPTNSDSESWIGRVYLYKEEETIPTDNEGKTMFPLLQVCLDGLPYIPDALKGTKVLTVFISKDIPAGLSPNGDGWIIREYTDKDLLVIKDLSCPSSSIKPFLLKSCLIEEDYPVWDSGDIPTEIEDELVEMEDQEEITDYCDYTECYSGHKIGGYPCYIQSGVNFGDGFEFVLQIASDEKANFNVIDNGNIYLAKNRLTGEWVFYCDFY</sequence>
<dbReference type="InterPro" id="IPR015315">
    <property type="entry name" value="DUF1963"/>
</dbReference>
<protein>
    <submittedName>
        <fullName evidence="1">DUF1963 domain-containing protein</fullName>
    </submittedName>
</protein>
<gene>
    <name evidence="1" type="ORF">QVO10_11870</name>
</gene>
<keyword evidence="2" id="KW-1185">Reference proteome</keyword>
<evidence type="ECO:0000313" key="2">
    <source>
        <dbReference type="Proteomes" id="UP001167871"/>
    </source>
</evidence>
<evidence type="ECO:0000313" key="1">
    <source>
        <dbReference type="EMBL" id="MDN0050075.1"/>
    </source>
</evidence>
<dbReference type="Pfam" id="PF09234">
    <property type="entry name" value="DUF1963"/>
    <property type="match status" value="1"/>
</dbReference>
<proteinExistence type="predicted"/>
<organism evidence="1 2">
    <name type="scientific">Bacteroides gallinaceum</name>
    <dbReference type="NCBI Taxonomy" id="1462571"/>
    <lineage>
        <taxon>Bacteria</taxon>
        <taxon>Pseudomonadati</taxon>
        <taxon>Bacteroidota</taxon>
        <taxon>Bacteroidia</taxon>
        <taxon>Bacteroidales</taxon>
        <taxon>Bacteroidaceae</taxon>
        <taxon>Bacteroides</taxon>
    </lineage>
</organism>
<dbReference type="SUPFAM" id="SSF103032">
    <property type="entry name" value="Hypothetical protein YwqG"/>
    <property type="match status" value="1"/>
</dbReference>
<dbReference type="Gene3D" id="2.30.320.10">
    <property type="entry name" value="YwqG-like"/>
    <property type="match status" value="1"/>
</dbReference>
<reference evidence="1" key="1">
    <citation type="submission" date="2023-06" db="EMBL/GenBank/DDBJ databases">
        <authorList>
            <person name="Zeman M."/>
            <person name="Kubasova T."/>
            <person name="Jahodarova E."/>
            <person name="Nykrynova M."/>
            <person name="Rychlik I."/>
        </authorList>
    </citation>
    <scope>NUCLEOTIDE SEQUENCE</scope>
    <source>
        <strain evidence="1">84_SSukc20</strain>
    </source>
</reference>
<dbReference type="Proteomes" id="UP001167871">
    <property type="component" value="Unassembled WGS sequence"/>
</dbReference>
<dbReference type="RefSeq" id="WP_204970495.1">
    <property type="nucleotide sequence ID" value="NZ_JAUEII010000026.1"/>
</dbReference>
<name>A0ABT7X7L9_9BACE</name>
<dbReference type="InterPro" id="IPR035948">
    <property type="entry name" value="YwqG-like_sf"/>
</dbReference>
<dbReference type="EMBL" id="JAUEII010000026">
    <property type="protein sequence ID" value="MDN0050075.1"/>
    <property type="molecule type" value="Genomic_DNA"/>
</dbReference>
<reference evidence="1" key="2">
    <citation type="submission" date="2024-05" db="EMBL/GenBank/DDBJ databases">
        <title>Identification and characterization of horizontal gene transfer across gut microbiota members of farm animals based on homology search.</title>
        <authorList>
            <person name="Schwarzerova J."/>
            <person name="Nykrynova M."/>
            <person name="Jureckova K."/>
            <person name="Cejkova D."/>
            <person name="Rychlik I."/>
        </authorList>
    </citation>
    <scope>NUCLEOTIDE SEQUENCE</scope>
    <source>
        <strain evidence="1">84_SSukc20</strain>
    </source>
</reference>
<comment type="caution">
    <text evidence="1">The sequence shown here is derived from an EMBL/GenBank/DDBJ whole genome shotgun (WGS) entry which is preliminary data.</text>
</comment>
<accession>A0ABT7X7L9</accession>